<keyword evidence="1" id="KW-0732">Signal</keyword>
<evidence type="ECO:0000256" key="1">
    <source>
        <dbReference type="SAM" id="SignalP"/>
    </source>
</evidence>
<organism evidence="3 4">
    <name type="scientific">Candidatus Thalassospirochaeta sargassi</name>
    <dbReference type="NCBI Taxonomy" id="3119039"/>
    <lineage>
        <taxon>Bacteria</taxon>
        <taxon>Pseudomonadati</taxon>
        <taxon>Spirochaetota</taxon>
        <taxon>Spirochaetia</taxon>
        <taxon>Spirochaetales</taxon>
        <taxon>Spirochaetaceae</taxon>
        <taxon>Candidatus Thalassospirochaeta</taxon>
    </lineage>
</organism>
<evidence type="ECO:0000313" key="4">
    <source>
        <dbReference type="Proteomes" id="UP001221217"/>
    </source>
</evidence>
<comment type="caution">
    <text evidence="3">The sequence shown here is derived from an EMBL/GenBank/DDBJ whole genome shotgun (WGS) entry which is preliminary data.</text>
</comment>
<sequence length="221" mass="25101">MKKIVFVFTATTALLLLTSAGQLDSVELDVPAYIQGKDSSWADDLLGSNSEVTIRTHGCALTSISMVYSYHTGKKLTPPKMNDWLNKNGGFQDAWQNGKYLGRIMMNWPVLTEYGEGWVYTRFDWKARPADLLLIKYYLDMGVPVITEVTYKSAPHYVVLTGYDETGFRMNDPEFPEEHSFIAKYNISDSWGSGPARNINGIRVLYPENLIENRITMFNND</sequence>
<protein>
    <submittedName>
        <fullName evidence="3">C39 family peptidase</fullName>
    </submittedName>
</protein>
<proteinExistence type="predicted"/>
<evidence type="ECO:0000259" key="2">
    <source>
        <dbReference type="Pfam" id="PF13529"/>
    </source>
</evidence>
<gene>
    <name evidence="3" type="ORF">PQJ61_11050</name>
</gene>
<dbReference type="Proteomes" id="UP001221217">
    <property type="component" value="Unassembled WGS sequence"/>
</dbReference>
<reference evidence="3 4" key="1">
    <citation type="submission" date="2022-12" db="EMBL/GenBank/DDBJ databases">
        <title>Metagenome assembled genome from gulf of manar.</title>
        <authorList>
            <person name="Kohli P."/>
            <person name="Pk S."/>
            <person name="Venkata Ramana C."/>
            <person name="Sasikala C."/>
        </authorList>
    </citation>
    <scope>NUCLEOTIDE SEQUENCE [LARGE SCALE GENOMIC DNA]</scope>
    <source>
        <strain evidence="3">JB008</strain>
    </source>
</reference>
<dbReference type="EMBL" id="JAQQAL010000024">
    <property type="protein sequence ID" value="MDC7227287.1"/>
    <property type="molecule type" value="Genomic_DNA"/>
</dbReference>
<feature type="signal peptide" evidence="1">
    <location>
        <begin position="1"/>
        <end position="23"/>
    </location>
</feature>
<dbReference type="Pfam" id="PF13529">
    <property type="entry name" value="Peptidase_C39_2"/>
    <property type="match status" value="1"/>
</dbReference>
<dbReference type="PANTHER" id="PTHR40524:SF1">
    <property type="entry name" value="PEPTIDASE C39-LIKE DOMAIN-CONTAINING PROTEIN"/>
    <property type="match status" value="1"/>
</dbReference>
<dbReference type="Gene3D" id="3.90.70.10">
    <property type="entry name" value="Cysteine proteinases"/>
    <property type="match status" value="1"/>
</dbReference>
<accession>A0AAJ1IDF8</accession>
<feature type="chain" id="PRO_5042481250" evidence="1">
    <location>
        <begin position="24"/>
        <end position="221"/>
    </location>
</feature>
<name>A0AAJ1IDF8_9SPIO</name>
<dbReference type="PANTHER" id="PTHR40524">
    <property type="entry name" value="PEPTIDASE_C39_2 DOMAIN-CONTAINING PROTEIN"/>
    <property type="match status" value="1"/>
</dbReference>
<dbReference type="AlphaFoldDB" id="A0AAJ1IDF8"/>
<dbReference type="InterPro" id="IPR039564">
    <property type="entry name" value="Peptidase_C39-like"/>
</dbReference>
<evidence type="ECO:0000313" key="3">
    <source>
        <dbReference type="EMBL" id="MDC7227287.1"/>
    </source>
</evidence>
<feature type="domain" description="Peptidase C39-like" evidence="2">
    <location>
        <begin position="28"/>
        <end position="173"/>
    </location>
</feature>